<gene>
    <name evidence="3" type="primary">LOC114868571</name>
</gene>
<evidence type="ECO:0000313" key="2">
    <source>
        <dbReference type="Proteomes" id="UP000515150"/>
    </source>
</evidence>
<feature type="region of interest" description="Disordered" evidence="1">
    <location>
        <begin position="1"/>
        <end position="38"/>
    </location>
</feature>
<organism evidence="2 3">
    <name type="scientific">Betta splendens</name>
    <name type="common">Siamese fighting fish</name>
    <dbReference type="NCBI Taxonomy" id="158456"/>
    <lineage>
        <taxon>Eukaryota</taxon>
        <taxon>Metazoa</taxon>
        <taxon>Chordata</taxon>
        <taxon>Craniata</taxon>
        <taxon>Vertebrata</taxon>
        <taxon>Euteleostomi</taxon>
        <taxon>Actinopterygii</taxon>
        <taxon>Neopterygii</taxon>
        <taxon>Teleostei</taxon>
        <taxon>Neoteleostei</taxon>
        <taxon>Acanthomorphata</taxon>
        <taxon>Anabantaria</taxon>
        <taxon>Anabantiformes</taxon>
        <taxon>Anabantoidei</taxon>
        <taxon>Osphronemidae</taxon>
        <taxon>Betta</taxon>
    </lineage>
</organism>
<accession>A0A6P7P796</accession>
<protein>
    <submittedName>
        <fullName evidence="3">Translation initiation factor IF-2-like isoform X1</fullName>
    </submittedName>
</protein>
<feature type="compositionally biased region" description="Polar residues" evidence="1">
    <location>
        <begin position="363"/>
        <end position="375"/>
    </location>
</feature>
<sequence>MLRLQRAVRRPRPRRTQRVAMQRRSPGTRGARRDASRRAAAVSVQTWASMTTEYQDRFLPPCCHKAVITTQTQRNRFHPLRGTSHDVSTYRSVYVTHRHLKQPKAPDPTAPLPSAPPTVRQSCSSAARGSKAAGYTSVYRKDFQAWNANGRRWCRTSESHKDAAQTELDSEDAADKKERPPLESITSYRSDYVAHPLPPRATRRPVHQGPRPVSQPGPRLGPEPVSQPGPGPVSQPGPGPVSQLGPGPVSQPGPRLGPELAGPTCPASDGANELFQHFHNCSLQSKFHGVRQGDAEPTFLSTTHAHFTAHQCQRFRPALPPVRPTGGSKEPLQTTTMRAEDPEPRHSLHWGCGPAPGLKPESRTSSLSFKTSRTAACTGADPARRPAAFRSESRMCWSTSLDGGGTRPEGDRGEEPAQAQRFISCVVSRSSRGCR</sequence>
<dbReference type="RefSeq" id="XP_029028161.1">
    <property type="nucleotide sequence ID" value="XM_029172328.3"/>
</dbReference>
<feature type="compositionally biased region" description="Pro residues" evidence="1">
    <location>
        <begin position="105"/>
        <end position="116"/>
    </location>
</feature>
<feature type="region of interest" description="Disordered" evidence="1">
    <location>
        <begin position="157"/>
        <end position="268"/>
    </location>
</feature>
<feature type="compositionally biased region" description="Pro residues" evidence="1">
    <location>
        <begin position="213"/>
        <end position="239"/>
    </location>
</feature>
<evidence type="ECO:0000256" key="1">
    <source>
        <dbReference type="SAM" id="MobiDB-lite"/>
    </source>
</evidence>
<dbReference type="AlphaFoldDB" id="A0A6P7P796"/>
<reference evidence="3" key="1">
    <citation type="submission" date="2025-08" db="UniProtKB">
        <authorList>
            <consortium name="RefSeq"/>
        </authorList>
    </citation>
    <scope>IDENTIFICATION</scope>
</reference>
<dbReference type="GeneID" id="114868571"/>
<keyword evidence="2" id="KW-1185">Reference proteome</keyword>
<evidence type="ECO:0000313" key="3">
    <source>
        <dbReference type="RefSeq" id="XP_029028161.1"/>
    </source>
</evidence>
<feature type="region of interest" description="Disordered" evidence="1">
    <location>
        <begin position="355"/>
        <end position="419"/>
    </location>
</feature>
<feature type="compositionally biased region" description="Basic residues" evidence="1">
    <location>
        <begin position="1"/>
        <end position="17"/>
    </location>
</feature>
<feature type="region of interest" description="Disordered" evidence="1">
    <location>
        <begin position="101"/>
        <end position="131"/>
    </location>
</feature>
<name>A0A6P7P796_BETSP</name>
<dbReference type="Proteomes" id="UP000515150">
    <property type="component" value="Chromosome 2"/>
</dbReference>
<proteinExistence type="predicted"/>
<dbReference type="KEGG" id="bspl:114868571"/>
<dbReference type="OrthoDB" id="365640at2759"/>